<name>A0A438N8M5_EXOME</name>
<dbReference type="Gene3D" id="3.40.50.720">
    <property type="entry name" value="NAD(P)-binding Rossmann-like Domain"/>
    <property type="match status" value="1"/>
</dbReference>
<reference evidence="1 2" key="1">
    <citation type="submission" date="2017-03" db="EMBL/GenBank/DDBJ databases">
        <title>Genomes of endolithic fungi from Antarctica.</title>
        <authorList>
            <person name="Coleine C."/>
            <person name="Masonjones S."/>
            <person name="Stajich J.E."/>
        </authorList>
    </citation>
    <scope>NUCLEOTIDE SEQUENCE [LARGE SCALE GENOMIC DNA]</scope>
    <source>
        <strain evidence="1 2">CCFEE 6314</strain>
    </source>
</reference>
<evidence type="ECO:0000313" key="2">
    <source>
        <dbReference type="Proteomes" id="UP000288859"/>
    </source>
</evidence>
<dbReference type="Proteomes" id="UP000288859">
    <property type="component" value="Unassembled WGS sequence"/>
</dbReference>
<proteinExistence type="predicted"/>
<gene>
    <name evidence="1" type="ORF">B0A52_04683</name>
</gene>
<dbReference type="AlphaFoldDB" id="A0A438N8M5"/>
<dbReference type="EMBL" id="NAJM01000014">
    <property type="protein sequence ID" value="RVX72085.1"/>
    <property type="molecule type" value="Genomic_DNA"/>
</dbReference>
<comment type="caution">
    <text evidence="1">The sequence shown here is derived from an EMBL/GenBank/DDBJ whole genome shotgun (WGS) entry which is preliminary data.</text>
</comment>
<accession>A0A438N8M5</accession>
<organism evidence="1 2">
    <name type="scientific">Exophiala mesophila</name>
    <name type="common">Black yeast-like fungus</name>
    <dbReference type="NCBI Taxonomy" id="212818"/>
    <lineage>
        <taxon>Eukaryota</taxon>
        <taxon>Fungi</taxon>
        <taxon>Dikarya</taxon>
        <taxon>Ascomycota</taxon>
        <taxon>Pezizomycotina</taxon>
        <taxon>Eurotiomycetes</taxon>
        <taxon>Chaetothyriomycetidae</taxon>
        <taxon>Chaetothyriales</taxon>
        <taxon>Herpotrichiellaceae</taxon>
        <taxon>Exophiala</taxon>
    </lineage>
</organism>
<dbReference type="OrthoDB" id="10254221at2759"/>
<evidence type="ECO:0000313" key="1">
    <source>
        <dbReference type="EMBL" id="RVX72085.1"/>
    </source>
</evidence>
<sequence length="209" mass="22848">MSNCLKGAQRIIFALGENDNIPGTRVLQDGARTVVDALARLEKVNTGYVPPRIIVLSSSTWNEKFAAARPRLLHWAIRNAFVHAYADLLQAHTYLLADPSLASVLLIQPGALVDRPPTGHEISTESILPCATYGDLASGIVECALNSEYDKISAVGVSSKDGDDGMKYGPSMMYMIIRGLCATFVPGFWTMNRWTNWLVAKVVPRQKAD</sequence>
<protein>
    <submittedName>
        <fullName evidence="1">Uncharacterized protein</fullName>
    </submittedName>
</protein>